<dbReference type="PROSITE" id="PS51257">
    <property type="entry name" value="PROKAR_LIPOPROTEIN"/>
    <property type="match status" value="1"/>
</dbReference>
<dbReference type="Proteomes" id="UP000291144">
    <property type="component" value="Unassembled WGS sequence"/>
</dbReference>
<proteinExistence type="predicted"/>
<dbReference type="EMBL" id="SJKB01000002">
    <property type="protein sequence ID" value="TCC64332.1"/>
    <property type="molecule type" value="Genomic_DNA"/>
</dbReference>
<feature type="signal peptide" evidence="1">
    <location>
        <begin position="1"/>
        <end position="24"/>
    </location>
</feature>
<keyword evidence="1" id="KW-0732">Signal</keyword>
<keyword evidence="3" id="KW-1185">Reference proteome</keyword>
<evidence type="ECO:0008006" key="4">
    <source>
        <dbReference type="Google" id="ProtNLM"/>
    </source>
</evidence>
<feature type="chain" id="PRO_5020924209" description="DUF3558 domain-containing protein" evidence="1">
    <location>
        <begin position="25"/>
        <end position="178"/>
    </location>
</feature>
<evidence type="ECO:0000313" key="3">
    <source>
        <dbReference type="Proteomes" id="UP000291144"/>
    </source>
</evidence>
<sequence>MRRSLLLAAVGVLLLGLCACEKDAAPPAADAKLCDVTMASWWFDATGAPALTGVRDGRLPLTNPTQSEATYKRAGCTVFSEGKEVGSFTAELTTKIKAQGADGSLKKYPDAGKFTVAGGSGGVEPNTGDVGRARWLCKTTVLRVELIKPKDKDSRDELVKNLAQQIAPLVGCPGPSAE</sequence>
<reference evidence="2 3" key="1">
    <citation type="submission" date="2019-02" db="EMBL/GenBank/DDBJ databases">
        <title>Kribbella capetownensis sp. nov. and Kribbella speibonae sp. nov., isolated from soil.</title>
        <authorList>
            <person name="Curtis S.M."/>
            <person name="Norton I."/>
            <person name="Everest G.J."/>
            <person name="Meyers P.R."/>
        </authorList>
    </citation>
    <scope>NUCLEOTIDE SEQUENCE [LARGE SCALE GENOMIC DNA]</scope>
    <source>
        <strain evidence="2 3">NRRL B-24813</strain>
    </source>
</reference>
<comment type="caution">
    <text evidence="2">The sequence shown here is derived from an EMBL/GenBank/DDBJ whole genome shotgun (WGS) entry which is preliminary data.</text>
</comment>
<gene>
    <name evidence="2" type="ORF">E0H73_07945</name>
</gene>
<dbReference type="RefSeq" id="WP_131352837.1">
    <property type="nucleotide sequence ID" value="NZ_SJKB01000002.1"/>
</dbReference>
<evidence type="ECO:0000256" key="1">
    <source>
        <dbReference type="SAM" id="SignalP"/>
    </source>
</evidence>
<name>A0A4V2MBT1_9ACTN</name>
<dbReference type="AlphaFoldDB" id="A0A4V2MBT1"/>
<protein>
    <recommendedName>
        <fullName evidence="4">DUF3558 domain-containing protein</fullName>
    </recommendedName>
</protein>
<evidence type="ECO:0000313" key="2">
    <source>
        <dbReference type="EMBL" id="TCC64332.1"/>
    </source>
</evidence>
<organism evidence="2 3">
    <name type="scientific">Kribbella pittospori</name>
    <dbReference type="NCBI Taxonomy" id="722689"/>
    <lineage>
        <taxon>Bacteria</taxon>
        <taxon>Bacillati</taxon>
        <taxon>Actinomycetota</taxon>
        <taxon>Actinomycetes</taxon>
        <taxon>Propionibacteriales</taxon>
        <taxon>Kribbellaceae</taxon>
        <taxon>Kribbella</taxon>
    </lineage>
</organism>
<accession>A0A4V2MBT1</accession>